<evidence type="ECO:0000256" key="8">
    <source>
        <dbReference type="ARBA" id="ARBA00022840"/>
    </source>
</evidence>
<dbReference type="Gene3D" id="1.10.3170.10">
    <property type="entry name" value="Recbcd, chain B, domain 2"/>
    <property type="match status" value="1"/>
</dbReference>
<dbReference type="GO" id="GO:0009338">
    <property type="term" value="C:exodeoxyribonuclease V complex"/>
    <property type="evidence" value="ECO:0007669"/>
    <property type="project" value="TreeGrafter"/>
</dbReference>
<evidence type="ECO:0000256" key="6">
    <source>
        <dbReference type="ARBA" id="ARBA00022806"/>
    </source>
</evidence>
<dbReference type="GO" id="GO:0000287">
    <property type="term" value="F:magnesium ion binding"/>
    <property type="evidence" value="ECO:0007669"/>
    <property type="project" value="UniProtKB-UniRule"/>
</dbReference>
<keyword evidence="10 15" id="KW-0238">DNA-binding</keyword>
<dbReference type="CDD" id="cd22352">
    <property type="entry name" value="RecB_C-like"/>
    <property type="match status" value="1"/>
</dbReference>
<dbReference type="GO" id="GO:0008854">
    <property type="term" value="F:exodeoxyribonuclease V activity"/>
    <property type="evidence" value="ECO:0007669"/>
    <property type="project" value="UniProtKB-EC"/>
</dbReference>
<dbReference type="InterPro" id="IPR011335">
    <property type="entry name" value="Restrct_endonuc-II-like"/>
</dbReference>
<feature type="region of interest" description="DNA-binding and helicase activity, interacts with RecC" evidence="15">
    <location>
        <begin position="1"/>
        <end position="863"/>
    </location>
</feature>
<keyword evidence="12 15" id="KW-0413">Isomerase</keyword>
<comment type="function">
    <text evidence="15">A helicase/nuclease that prepares dsDNA breaks (DSB) for recombinational DNA repair. Binds to DSBs and unwinds DNA via a highly rapid and processive ATP-dependent bidirectional helicase activity. Unwinds dsDNA until it encounters a Chi (crossover hotspot instigator) sequence from the 3' direction. Cuts ssDNA a few nucleotides 3' to the Chi site. The properties and activities of the enzyme are changed at Chi. The Chi-altered holoenzyme produces a long 3'-ssDNA overhang and facilitates RecA-binding to the ssDNA for homologous DNA recombination and repair. Holoenzyme degrades any linearized DNA that is unable to undergo homologous recombination. In the holoenzyme this subunit contributes ATPase, 3'-5' helicase, exonuclease activity and loads RecA onto ssDNA.</text>
</comment>
<dbReference type="Gene3D" id="3.90.320.10">
    <property type="match status" value="1"/>
</dbReference>
<dbReference type="EMBL" id="JACYTR010000001">
    <property type="protein sequence ID" value="MBD8524260.1"/>
    <property type="molecule type" value="Genomic_DNA"/>
</dbReference>
<keyword evidence="3 15" id="KW-0547">Nucleotide-binding</keyword>
<dbReference type="EC" id="3.1.11.5" evidence="15"/>
<accession>A0AAW3ZH21</accession>
<dbReference type="EC" id="5.6.2.4" evidence="15"/>
<comment type="domain">
    <text evidence="15">The N-terminal DNA-binding domain is a ssDNA-dependent ATPase and has ATP-dependent 3'-5' helicase function. This domain interacts with RecC.</text>
</comment>
<evidence type="ECO:0000256" key="7">
    <source>
        <dbReference type="ARBA" id="ARBA00022839"/>
    </source>
</evidence>
<keyword evidence="21" id="KW-1185">Reference proteome</keyword>
<dbReference type="RefSeq" id="WP_192027602.1">
    <property type="nucleotide sequence ID" value="NZ_JACYTR010000001.1"/>
</dbReference>
<evidence type="ECO:0000256" key="15">
    <source>
        <dbReference type="HAMAP-Rule" id="MF_01485"/>
    </source>
</evidence>
<comment type="catalytic activity">
    <reaction evidence="13 15">
        <text>Couples ATP hydrolysis with the unwinding of duplex DNA by translocating in the 3'-5' direction.</text>
        <dbReference type="EC" id="5.6.2.4"/>
    </reaction>
</comment>
<dbReference type="AlphaFoldDB" id="A0AAW3ZH21"/>
<keyword evidence="2 15" id="KW-0479">Metal-binding</keyword>
<dbReference type="SUPFAM" id="SSF52980">
    <property type="entry name" value="Restriction endonuclease-like"/>
    <property type="match status" value="1"/>
</dbReference>
<dbReference type="InterPro" id="IPR000212">
    <property type="entry name" value="DNA_helicase_UvrD/REP"/>
</dbReference>
<dbReference type="Proteomes" id="UP000613768">
    <property type="component" value="Unassembled WGS sequence"/>
</dbReference>
<comment type="miscellaneous">
    <text evidence="15">In the RecBCD complex, RecB has a slow 3'-5' helicase, an exonuclease activity and loads RecA onto ssDNA, RecD has a fast 5'-3' helicase activity, while RecC stimulates the ATPase and processivity of the RecB helicase and contributes to recognition of the Chi site.</text>
</comment>
<evidence type="ECO:0000259" key="19">
    <source>
        <dbReference type="PROSITE" id="PS51217"/>
    </source>
</evidence>
<comment type="catalytic activity">
    <reaction evidence="15">
        <text>Exonucleolytic cleavage (in the presence of ATP) in either 5'- to 3'- or 3'- to 5'-direction to yield 5'-phosphooligonucleotides.</text>
        <dbReference type="EC" id="3.1.11.5"/>
    </reaction>
</comment>
<organism evidence="20 21">
    <name type="scientific">Pseudomarimonas arenosa</name>
    <dbReference type="NCBI Taxonomy" id="2774145"/>
    <lineage>
        <taxon>Bacteria</taxon>
        <taxon>Pseudomonadati</taxon>
        <taxon>Pseudomonadota</taxon>
        <taxon>Gammaproteobacteria</taxon>
        <taxon>Lysobacterales</taxon>
        <taxon>Lysobacteraceae</taxon>
        <taxon>Pseudomarimonas</taxon>
    </lineage>
</organism>
<gene>
    <name evidence="15" type="primary">recB</name>
    <name evidence="20" type="ORF">IFO71_00755</name>
</gene>
<feature type="binding site" evidence="15">
    <location>
        <position position="940"/>
    </location>
    <ligand>
        <name>Mg(2+)</name>
        <dbReference type="ChEBI" id="CHEBI:18420"/>
    </ligand>
</feature>
<feature type="binding site" evidence="15">
    <location>
        <position position="1069"/>
    </location>
    <ligand>
        <name>Mg(2+)</name>
        <dbReference type="ChEBI" id="CHEBI:18420"/>
    </ligand>
</feature>
<dbReference type="InterPro" id="IPR014017">
    <property type="entry name" value="DNA_helicase_UvrD-like_C"/>
</dbReference>
<dbReference type="PROSITE" id="PS51217">
    <property type="entry name" value="UVRD_HELICASE_CTER"/>
    <property type="match status" value="1"/>
</dbReference>
<sequence length="1172" mass="130436">MSAWHTIELHGRSLIEASAGTGKTWTISALYLRLLLQTDYRPQQILVATFSEAAADELRERIRSVIEDAVEQLRPGGRPSPGSALLTLLGGDESAAATEYTRLRLQLAAQELDLAPIGTLHSLCKRILSEHALDTGSPINWTQLLDERALHEDVCLDLWRGLIHGQLCQPLQRRQLIADGLRRLQQALRLLTQLDSEPMIPSDDKLAECQILSETRWAQPLRQLADIDGVFARPNSAIRGELRDLADLLQSDDGLPKNAASGFPNLSTGRLDAEPLSKQLRANAQSLLQRDPAFQFALRAVAVLQHAALSLRGSALATLLPHYRQRRAAALQRSEGFTYQLLIDRVQQALRPSAGEAGLADTLYQRWPVAMVDEFQDTDAKQYAILDRLYRNETGQSRGTLIMIGDPKQAIYGFRGGDLLTYYAAADSAQQQLSLTVNHRASAAYVTALNSLYQAAGDGFAMSALRYQPVSASPRRADRPYEQHGSPLLSPLKLHVLDADKMPNTLAERNAWALASAAEQIATLLNDPAQTVAGKPLHAGQFAVLLPTNEQVAAMREHLRRRGVPCAGAGRSDVFATAWAEAIQLLLWAWLHPGDGGALRASLMSPLFGLQFADLLALEQQPDALAQHAEQFAAQARSWQRNGVLSALIPLIEQQAARLLDQPERGERALTDLRHLGELLAEAESEGRHGEALWRWLSDQRDALDEEPGEERQLRVESDRQRVKLMTLHASKGLEFDFVILPLLFSQTGRAVDLPRVFDQGSAELRIDLGSDHYTRSCAEAAAENQRERLRVLYVALTRAVYRCDLWLLEPTQDQSKRSPGDPQRAAVDRLLEPLLSQKPWPTLSGIEWCPASPTPGMTGLLDRSEATPIEARPREPLPTPRALRRQVSFSSLAHAGPGETRRAEDEPELDDAAAGEAEPNATLLSWASLRGSQFGNALHGMLENRRLDQAFSQQAELICDQLRAFGLAHVAQTPQWVERIGQRLDRILNTPIRPGLCLLDLDAGQQQPELDFRLTLSRLSLGRLREVCERYGDTRMLPLHWRDEQLRGLLVGKIDLVFLHEDALHVLDYKSNFLGLSLRDYAAPALQRAMDHSAYRFQALLYSVAVHRYLRQRRPDYEPQRHLGEACYLFLRAVGLSPADPELGLWRHRFDQRLIDAVDAVLADQDEADAA</sequence>
<evidence type="ECO:0000256" key="1">
    <source>
        <dbReference type="ARBA" id="ARBA00022722"/>
    </source>
</evidence>
<dbReference type="GO" id="GO:0005829">
    <property type="term" value="C:cytosol"/>
    <property type="evidence" value="ECO:0007669"/>
    <property type="project" value="TreeGrafter"/>
</dbReference>
<dbReference type="InterPro" id="IPR027417">
    <property type="entry name" value="P-loop_NTPase"/>
</dbReference>
<keyword evidence="1 15" id="KW-0540">Nuclease</keyword>
<comment type="caution">
    <text evidence="20">The sequence shown here is derived from an EMBL/GenBank/DDBJ whole genome shotgun (WGS) entry which is preliminary data.</text>
</comment>
<feature type="active site" description="For nuclease activity" evidence="15">
    <location>
        <position position="1069"/>
    </location>
</feature>
<protein>
    <recommendedName>
        <fullName evidence="15">RecBCD enzyme subunit RecB</fullName>
        <ecNumber evidence="15">3.1.11.5</ecNumber>
        <ecNumber evidence="15">5.6.2.4</ecNumber>
    </recommendedName>
    <alternativeName>
        <fullName evidence="15">DNA 3'-5' helicase subunit RecB</fullName>
    </alternativeName>
    <alternativeName>
        <fullName evidence="15">Exonuclease V subunit RecB</fullName>
        <shortName evidence="15">ExoV subunit RecB</shortName>
    </alternativeName>
    <alternativeName>
        <fullName evidence="15">Helicase/nuclease RecBCD subunit RecB</fullName>
    </alternativeName>
</protein>
<evidence type="ECO:0000256" key="14">
    <source>
        <dbReference type="ARBA" id="ARBA00048988"/>
    </source>
</evidence>
<dbReference type="InterPro" id="IPR011604">
    <property type="entry name" value="PDDEXK-like_dom_sf"/>
</dbReference>
<dbReference type="PANTHER" id="PTHR11070:SF23">
    <property type="entry name" value="RECBCD ENZYME SUBUNIT RECB"/>
    <property type="match status" value="1"/>
</dbReference>
<dbReference type="PANTHER" id="PTHR11070">
    <property type="entry name" value="UVRD / RECB / PCRA DNA HELICASE FAMILY MEMBER"/>
    <property type="match status" value="1"/>
</dbReference>
<dbReference type="PROSITE" id="PS51198">
    <property type="entry name" value="UVRD_HELICASE_ATP_BIND"/>
    <property type="match status" value="1"/>
</dbReference>
<keyword evidence="8 15" id="KW-0067">ATP-binding</keyword>
<evidence type="ECO:0000256" key="17">
    <source>
        <dbReference type="SAM" id="MobiDB-lite"/>
    </source>
</evidence>
<feature type="binding site" evidence="16">
    <location>
        <begin position="17"/>
        <end position="24"/>
    </location>
    <ligand>
        <name>ATP</name>
        <dbReference type="ChEBI" id="CHEBI:30616"/>
    </ligand>
</feature>
<evidence type="ECO:0000256" key="11">
    <source>
        <dbReference type="ARBA" id="ARBA00023204"/>
    </source>
</evidence>
<feature type="region of interest" description="Nuclease activity, interacts with RecD and RecA" evidence="15">
    <location>
        <begin position="889"/>
        <end position="1172"/>
    </location>
</feature>
<dbReference type="Gene3D" id="1.10.486.10">
    <property type="entry name" value="PCRA, domain 4"/>
    <property type="match status" value="1"/>
</dbReference>
<evidence type="ECO:0000256" key="13">
    <source>
        <dbReference type="ARBA" id="ARBA00034617"/>
    </source>
</evidence>
<evidence type="ECO:0000256" key="4">
    <source>
        <dbReference type="ARBA" id="ARBA00022763"/>
    </source>
</evidence>
<comment type="similarity">
    <text evidence="15">Belongs to the helicase family. UvrD subfamily.</text>
</comment>
<keyword evidence="6 15" id="KW-0347">Helicase</keyword>
<dbReference type="GO" id="GO:0043138">
    <property type="term" value="F:3'-5' DNA helicase activity"/>
    <property type="evidence" value="ECO:0007669"/>
    <property type="project" value="UniProtKB-UniRule"/>
</dbReference>
<comment type="cofactor">
    <cofactor evidence="15">
        <name>Mg(2+)</name>
        <dbReference type="ChEBI" id="CHEBI:18420"/>
    </cofactor>
    <text evidence="15">Binds 1 Mg(2+) ion per subunit.</text>
</comment>
<dbReference type="InterPro" id="IPR004586">
    <property type="entry name" value="RecB"/>
</dbReference>
<reference evidence="20 21" key="1">
    <citation type="submission" date="2020-09" db="EMBL/GenBank/DDBJ databases">
        <title>Pseudoxanthomonas sp. CAU 1598 isolated from sand of Yaerae Beach.</title>
        <authorList>
            <person name="Kim W."/>
        </authorList>
    </citation>
    <scope>NUCLEOTIDE SEQUENCE [LARGE SCALE GENOMIC DNA]</scope>
    <source>
        <strain evidence="20 21">CAU 1598</strain>
    </source>
</reference>
<dbReference type="Pfam" id="PF13361">
    <property type="entry name" value="UvrD_C"/>
    <property type="match status" value="1"/>
</dbReference>
<dbReference type="GO" id="GO:0000724">
    <property type="term" value="P:double-strand break repair via homologous recombination"/>
    <property type="evidence" value="ECO:0007669"/>
    <property type="project" value="UniProtKB-UniRule"/>
</dbReference>
<proteinExistence type="inferred from homology"/>
<keyword evidence="9 15" id="KW-0460">Magnesium</keyword>
<comment type="catalytic activity">
    <reaction evidence="14 15">
        <text>ATP + H2O = ADP + phosphate + H(+)</text>
        <dbReference type="Rhea" id="RHEA:13065"/>
        <dbReference type="ChEBI" id="CHEBI:15377"/>
        <dbReference type="ChEBI" id="CHEBI:15378"/>
        <dbReference type="ChEBI" id="CHEBI:30616"/>
        <dbReference type="ChEBI" id="CHEBI:43474"/>
        <dbReference type="ChEBI" id="CHEBI:456216"/>
        <dbReference type="EC" id="5.6.2.4"/>
    </reaction>
</comment>
<dbReference type="SUPFAM" id="SSF52540">
    <property type="entry name" value="P-loop containing nucleoside triphosphate hydrolases"/>
    <property type="match status" value="1"/>
</dbReference>
<evidence type="ECO:0000256" key="9">
    <source>
        <dbReference type="ARBA" id="ARBA00022842"/>
    </source>
</evidence>
<evidence type="ECO:0000256" key="10">
    <source>
        <dbReference type="ARBA" id="ARBA00023125"/>
    </source>
</evidence>
<feature type="binding site" evidence="15">
    <location>
        <position position="1056"/>
    </location>
    <ligand>
        <name>Mg(2+)</name>
        <dbReference type="ChEBI" id="CHEBI:18420"/>
    </ligand>
</feature>
<evidence type="ECO:0000256" key="3">
    <source>
        <dbReference type="ARBA" id="ARBA00022741"/>
    </source>
</evidence>
<evidence type="ECO:0000313" key="20">
    <source>
        <dbReference type="EMBL" id="MBD8524260.1"/>
    </source>
</evidence>
<feature type="domain" description="UvrD-like helicase C-terminal" evidence="19">
    <location>
        <begin position="472"/>
        <end position="733"/>
    </location>
</feature>
<evidence type="ECO:0000256" key="16">
    <source>
        <dbReference type="PROSITE-ProRule" id="PRU00560"/>
    </source>
</evidence>
<evidence type="ECO:0000256" key="2">
    <source>
        <dbReference type="ARBA" id="ARBA00022723"/>
    </source>
</evidence>
<evidence type="ECO:0000256" key="5">
    <source>
        <dbReference type="ARBA" id="ARBA00022801"/>
    </source>
</evidence>
<dbReference type="GO" id="GO:0005524">
    <property type="term" value="F:ATP binding"/>
    <property type="evidence" value="ECO:0007669"/>
    <property type="project" value="UniProtKB-UniRule"/>
</dbReference>
<evidence type="ECO:0000313" key="21">
    <source>
        <dbReference type="Proteomes" id="UP000613768"/>
    </source>
</evidence>
<evidence type="ECO:0000259" key="18">
    <source>
        <dbReference type="PROSITE" id="PS51198"/>
    </source>
</evidence>
<comment type="subunit">
    <text evidence="15">Heterotrimer of RecB, RecC and RecD. All subunits contribute to DNA-binding. Interacts with RecA.</text>
</comment>
<dbReference type="HAMAP" id="MF_01485">
    <property type="entry name" value="RecB"/>
    <property type="match status" value="1"/>
</dbReference>
<evidence type="ECO:0000256" key="12">
    <source>
        <dbReference type="ARBA" id="ARBA00023235"/>
    </source>
</evidence>
<feature type="domain" description="UvrD-like helicase ATP-binding" evidence="18">
    <location>
        <begin position="1"/>
        <end position="442"/>
    </location>
</feature>
<keyword evidence="7 15" id="KW-0269">Exonuclease</keyword>
<dbReference type="Gene3D" id="3.40.50.300">
    <property type="entry name" value="P-loop containing nucleotide triphosphate hydrolases"/>
    <property type="match status" value="2"/>
</dbReference>
<dbReference type="Pfam" id="PF00580">
    <property type="entry name" value="UvrD-helicase"/>
    <property type="match status" value="1"/>
</dbReference>
<feature type="region of interest" description="Disordered" evidence="17">
    <location>
        <begin position="870"/>
        <end position="917"/>
    </location>
</feature>
<name>A0AAW3ZH21_9GAMM</name>
<dbReference type="GO" id="GO:0003677">
    <property type="term" value="F:DNA binding"/>
    <property type="evidence" value="ECO:0007669"/>
    <property type="project" value="UniProtKB-UniRule"/>
</dbReference>
<keyword evidence="11 15" id="KW-0234">DNA repair</keyword>
<comment type="domain">
    <text evidence="15">The C-terminal domain has nuclease activity and interacts with RecD. It interacts with RecA, facilitating its loading onto ssDNA.</text>
</comment>
<dbReference type="InterPro" id="IPR014016">
    <property type="entry name" value="UvrD-like_ATP-bd"/>
</dbReference>
<keyword evidence="4 15" id="KW-0227">DNA damage</keyword>
<keyword evidence="5 15" id="KW-0378">Hydrolase</keyword>